<dbReference type="GO" id="GO:0005634">
    <property type="term" value="C:nucleus"/>
    <property type="evidence" value="ECO:0007669"/>
    <property type="project" value="TreeGrafter"/>
</dbReference>
<dbReference type="InParanoid" id="A0A132B3R2"/>
<gene>
    <name evidence="2" type="ORF">LY89DRAFT_632043</name>
</gene>
<evidence type="ECO:0000313" key="2">
    <source>
        <dbReference type="EMBL" id="KUJ07030.1"/>
    </source>
</evidence>
<accession>A0A132B3R2</accession>
<evidence type="ECO:0000256" key="1">
    <source>
        <dbReference type="ARBA" id="ARBA00034736"/>
    </source>
</evidence>
<name>A0A132B3R2_MOLSC</name>
<dbReference type="AlphaFoldDB" id="A0A132B3R2"/>
<evidence type="ECO:0000313" key="3">
    <source>
        <dbReference type="Proteomes" id="UP000070700"/>
    </source>
</evidence>
<dbReference type="InterPro" id="IPR018870">
    <property type="entry name" value="Tti2"/>
</dbReference>
<sequence length="566" mass="62396">MFAAARKVAQSTSTNLLKEDKLFALPRECLPEKYSFSQIFDEINIIDDASSKEDIFEQVLVLHSCLSFEEKLQRKDGDDKIILEISSWIAKYMLPDGRVILNDESPDDSSSAQQQRAVYLARFKGAIGLSSLNTLFELRSTKGPRQPDSKILLAILAFTSSRDSWTSPIAKTLAQGLLSPYTQQIHSKEFIIGHVIQLFIRPLFSKSKPEAITSTGRKAMPTSAPPRRHDVAELERASKPWKYEAPYSVTVFSWAVENASQEIITAHWNMFMPPLLTLLDTSTTPILVRGLETLSAFLTKFSSKLLNQTGLGEVFEDAVMPTLLYLPSITPIEESVQILPTAFGALFTLVDVQCPIPTLSISQSTALSVTTSNSKTSSTKPKTPDQRLAFLDRLLRKGILTAHLHASEHPQITAILLSSLSTLVSKMGISSVKHLKDILQILTATLTDPFATTRPEGLREGFKCLKSVILNTWPRMGLKAGGNGMEVVRMLVVCWGIVREGSEEDGNVERRTVELREVEGDIKSTGRVLVKAIEAVDTGVNLTVELKPLLVVDSTLADVFGINQGA</sequence>
<dbReference type="RefSeq" id="XP_018061385.1">
    <property type="nucleotide sequence ID" value="XM_018211293.1"/>
</dbReference>
<organism evidence="2 3">
    <name type="scientific">Mollisia scopiformis</name>
    <name type="common">Conifer needle endophyte fungus</name>
    <name type="synonym">Phialocephala scopiformis</name>
    <dbReference type="NCBI Taxonomy" id="149040"/>
    <lineage>
        <taxon>Eukaryota</taxon>
        <taxon>Fungi</taxon>
        <taxon>Dikarya</taxon>
        <taxon>Ascomycota</taxon>
        <taxon>Pezizomycotina</taxon>
        <taxon>Leotiomycetes</taxon>
        <taxon>Helotiales</taxon>
        <taxon>Mollisiaceae</taxon>
        <taxon>Mollisia</taxon>
    </lineage>
</organism>
<keyword evidence="3" id="KW-1185">Reference proteome</keyword>
<dbReference type="EMBL" id="KQ947442">
    <property type="protein sequence ID" value="KUJ07030.1"/>
    <property type="molecule type" value="Genomic_DNA"/>
</dbReference>
<reference evidence="2 3" key="1">
    <citation type="submission" date="2015-10" db="EMBL/GenBank/DDBJ databases">
        <title>Full genome of DAOMC 229536 Phialocephala scopiformis, a fungal endophyte of spruce producing the potent anti-insectan compound rugulosin.</title>
        <authorList>
            <consortium name="DOE Joint Genome Institute"/>
            <person name="Walker A.K."/>
            <person name="Frasz S.L."/>
            <person name="Seifert K.A."/>
            <person name="Miller J.D."/>
            <person name="Mondo S.J."/>
            <person name="Labutti K."/>
            <person name="Lipzen A."/>
            <person name="Dockter R."/>
            <person name="Kennedy M."/>
            <person name="Grigoriev I.V."/>
            <person name="Spatafora J.W."/>
        </authorList>
    </citation>
    <scope>NUCLEOTIDE SEQUENCE [LARGE SCALE GENOMIC DNA]</scope>
    <source>
        <strain evidence="2 3">CBS 120377</strain>
    </source>
</reference>
<dbReference type="PANTHER" id="PTHR32226:SF2">
    <property type="entry name" value="TELO2-INTERACTING PROTEIN 2"/>
    <property type="match status" value="1"/>
</dbReference>
<dbReference type="Gene3D" id="1.25.10.10">
    <property type="entry name" value="Leucine-rich Repeat Variant"/>
    <property type="match status" value="1"/>
</dbReference>
<dbReference type="InterPro" id="IPR011989">
    <property type="entry name" value="ARM-like"/>
</dbReference>
<comment type="similarity">
    <text evidence="1">Belongs to the TTI2 family.</text>
</comment>
<proteinExistence type="inferred from homology"/>
<dbReference type="STRING" id="149040.A0A132B3R2"/>
<dbReference type="GeneID" id="28821019"/>
<protein>
    <submittedName>
        <fullName evidence="2">Uncharacterized protein</fullName>
    </submittedName>
</protein>
<dbReference type="OrthoDB" id="6417021at2759"/>
<dbReference type="Pfam" id="PF10521">
    <property type="entry name" value="Tti2"/>
    <property type="match status" value="1"/>
</dbReference>
<dbReference type="GO" id="GO:0110078">
    <property type="term" value="C:TTT Hsp90 cochaperone complex"/>
    <property type="evidence" value="ECO:0007669"/>
    <property type="project" value="InterPro"/>
</dbReference>
<dbReference type="SUPFAM" id="SSF48371">
    <property type="entry name" value="ARM repeat"/>
    <property type="match status" value="1"/>
</dbReference>
<dbReference type="KEGG" id="psco:LY89DRAFT_632043"/>
<dbReference type="PANTHER" id="PTHR32226">
    <property type="entry name" value="TELO2-INTERACTING PROTEIN 2"/>
    <property type="match status" value="1"/>
</dbReference>
<dbReference type="GO" id="GO:0005829">
    <property type="term" value="C:cytosol"/>
    <property type="evidence" value="ECO:0007669"/>
    <property type="project" value="TreeGrafter"/>
</dbReference>
<dbReference type="InterPro" id="IPR016024">
    <property type="entry name" value="ARM-type_fold"/>
</dbReference>
<dbReference type="Proteomes" id="UP000070700">
    <property type="component" value="Unassembled WGS sequence"/>
</dbReference>